<dbReference type="SUPFAM" id="SSF46785">
    <property type="entry name" value="Winged helix' DNA-binding domain"/>
    <property type="match status" value="1"/>
</dbReference>
<dbReference type="RefSeq" id="WP_125071276.1">
    <property type="nucleotide sequence ID" value="NZ_QWZQ01000005.1"/>
</dbReference>
<evidence type="ECO:0000313" key="11">
    <source>
        <dbReference type="EMBL" id="RRK11387.1"/>
    </source>
</evidence>
<evidence type="ECO:0000313" key="12">
    <source>
        <dbReference type="Proteomes" id="UP000283633"/>
    </source>
</evidence>
<keyword evidence="4" id="KW-0678">Repressor</keyword>
<feature type="binding site" evidence="9">
    <location>
        <position position="102"/>
    </location>
    <ligand>
        <name>Zn(2+)</name>
        <dbReference type="ChEBI" id="CHEBI:29105"/>
    </ligand>
</feature>
<dbReference type="Gene3D" id="3.30.1490.190">
    <property type="match status" value="1"/>
</dbReference>
<keyword evidence="6" id="KW-0805">Transcription regulation</keyword>
<dbReference type="PANTHER" id="PTHR33202">
    <property type="entry name" value="ZINC UPTAKE REGULATION PROTEIN"/>
    <property type="match status" value="1"/>
</dbReference>
<reference evidence="11 12" key="1">
    <citation type="submission" date="2018-08" db="EMBL/GenBank/DDBJ databases">
        <title>Genome Lactobacillus garii FI11369.</title>
        <authorList>
            <person name="Diaz M."/>
            <person name="Narbad A."/>
        </authorList>
    </citation>
    <scope>NUCLEOTIDE SEQUENCE [LARGE SCALE GENOMIC DNA]</scope>
    <source>
        <strain evidence="11 12">FI11369</strain>
    </source>
</reference>
<dbReference type="EMBL" id="QWZQ01000005">
    <property type="protein sequence ID" value="RRK11387.1"/>
    <property type="molecule type" value="Genomic_DNA"/>
</dbReference>
<dbReference type="PANTHER" id="PTHR33202:SF1">
    <property type="entry name" value="FERRIC UPTAKE REGULATION PROTEIN"/>
    <property type="match status" value="1"/>
</dbReference>
<evidence type="ECO:0000256" key="2">
    <source>
        <dbReference type="ARBA" id="ARBA00007957"/>
    </source>
</evidence>
<keyword evidence="8" id="KW-0804">Transcription</keyword>
<evidence type="ECO:0000256" key="3">
    <source>
        <dbReference type="ARBA" id="ARBA00022490"/>
    </source>
</evidence>
<keyword evidence="9" id="KW-0479">Metal-binding</keyword>
<keyword evidence="5 9" id="KW-0862">Zinc</keyword>
<proteinExistence type="inferred from homology"/>
<dbReference type="GO" id="GO:1900376">
    <property type="term" value="P:regulation of secondary metabolite biosynthetic process"/>
    <property type="evidence" value="ECO:0007669"/>
    <property type="project" value="TreeGrafter"/>
</dbReference>
<dbReference type="GO" id="GO:0008270">
    <property type="term" value="F:zinc ion binding"/>
    <property type="evidence" value="ECO:0007669"/>
    <property type="project" value="TreeGrafter"/>
</dbReference>
<dbReference type="GO" id="GO:0003700">
    <property type="term" value="F:DNA-binding transcription factor activity"/>
    <property type="evidence" value="ECO:0007669"/>
    <property type="project" value="InterPro"/>
</dbReference>
<comment type="caution">
    <text evidence="11">The sequence shown here is derived from an EMBL/GenBank/DDBJ whole genome shotgun (WGS) entry which is preliminary data.</text>
</comment>
<keyword evidence="7" id="KW-0238">DNA-binding</keyword>
<evidence type="ECO:0000256" key="6">
    <source>
        <dbReference type="ARBA" id="ARBA00023015"/>
    </source>
</evidence>
<keyword evidence="10" id="KW-0408">Iron</keyword>
<evidence type="ECO:0000256" key="7">
    <source>
        <dbReference type="ARBA" id="ARBA00023125"/>
    </source>
</evidence>
<dbReference type="InterPro" id="IPR043135">
    <property type="entry name" value="Fur_C"/>
</dbReference>
<evidence type="ECO:0000256" key="4">
    <source>
        <dbReference type="ARBA" id="ARBA00022491"/>
    </source>
</evidence>
<comment type="subcellular location">
    <subcellularLocation>
        <location evidence="1">Cytoplasm</location>
    </subcellularLocation>
</comment>
<dbReference type="Proteomes" id="UP000283633">
    <property type="component" value="Unassembled WGS sequence"/>
</dbReference>
<accession>A0A426D9X6</accession>
<comment type="similarity">
    <text evidence="2">Belongs to the Fur family.</text>
</comment>
<feature type="binding site" evidence="10">
    <location>
        <position position="128"/>
    </location>
    <ligand>
        <name>Fe cation</name>
        <dbReference type="ChEBI" id="CHEBI:24875"/>
    </ligand>
</feature>
<dbReference type="AlphaFoldDB" id="A0A426D9X6"/>
<dbReference type="GO" id="GO:0005737">
    <property type="term" value="C:cytoplasm"/>
    <property type="evidence" value="ECO:0007669"/>
    <property type="project" value="UniProtKB-SubCell"/>
</dbReference>
<dbReference type="InterPro" id="IPR002481">
    <property type="entry name" value="FUR"/>
</dbReference>
<protein>
    <submittedName>
        <fullName evidence="11">Transcriptional repressor</fullName>
    </submittedName>
</protein>
<feature type="binding site" evidence="10">
    <location>
        <position position="93"/>
    </location>
    <ligand>
        <name>Fe cation</name>
        <dbReference type="ChEBI" id="CHEBI:24875"/>
    </ligand>
</feature>
<name>A0A426D9X6_9LACO</name>
<dbReference type="GO" id="GO:0000976">
    <property type="term" value="F:transcription cis-regulatory region binding"/>
    <property type="evidence" value="ECO:0007669"/>
    <property type="project" value="TreeGrafter"/>
</dbReference>
<feature type="binding site" evidence="9">
    <location>
        <position position="136"/>
    </location>
    <ligand>
        <name>Zn(2+)</name>
        <dbReference type="ChEBI" id="CHEBI:29105"/>
    </ligand>
</feature>
<comment type="cofactor">
    <cofactor evidence="9">
        <name>Zn(2+)</name>
        <dbReference type="ChEBI" id="CHEBI:29105"/>
    </cofactor>
    <text evidence="9">Binds 1 zinc ion per subunit.</text>
</comment>
<comment type="cofactor">
    <cofactor evidence="10">
        <name>Mn(2+)</name>
        <dbReference type="ChEBI" id="CHEBI:29035"/>
    </cofactor>
    <cofactor evidence="10">
        <name>Fe(2+)</name>
        <dbReference type="ChEBI" id="CHEBI:29033"/>
    </cofactor>
    <text evidence="10">Binds 1 Mn(2+) or Fe(2+) ion per subunit.</text>
</comment>
<evidence type="ECO:0000256" key="10">
    <source>
        <dbReference type="PIRSR" id="PIRSR602481-2"/>
    </source>
</evidence>
<feature type="binding site" evidence="9">
    <location>
        <position position="99"/>
    </location>
    <ligand>
        <name>Zn(2+)</name>
        <dbReference type="ChEBI" id="CHEBI:29105"/>
    </ligand>
</feature>
<evidence type="ECO:0000256" key="9">
    <source>
        <dbReference type="PIRSR" id="PIRSR602481-1"/>
    </source>
</evidence>
<organism evidence="11 12">
    <name type="scientific">Lactiplantibacillus garii</name>
    <dbReference type="NCBI Taxonomy" id="2306423"/>
    <lineage>
        <taxon>Bacteria</taxon>
        <taxon>Bacillati</taxon>
        <taxon>Bacillota</taxon>
        <taxon>Bacilli</taxon>
        <taxon>Lactobacillales</taxon>
        <taxon>Lactobacillaceae</taxon>
        <taxon>Lactiplantibacillus</taxon>
    </lineage>
</organism>
<dbReference type="InterPro" id="IPR036390">
    <property type="entry name" value="WH_DNA-bd_sf"/>
</dbReference>
<keyword evidence="12" id="KW-1185">Reference proteome</keyword>
<dbReference type="OrthoDB" id="8659436at2"/>
<gene>
    <name evidence="11" type="ORF">D1831_02315</name>
</gene>
<sequence length="151" mass="17199">MDTTIEQAVGILRRNQLKITKQRQALIDYLVTYKDHYVAISEVDEHMRTLFPGMSHNTIYRNVKEFETLGLLELKAQANQTLVKYQCDFKHQHHHHFICSNCGKVQELDACPLDAFEAQLPGCTITGHRIEFYGLCADCTAKLGASKSLSK</sequence>
<evidence type="ECO:0000256" key="5">
    <source>
        <dbReference type="ARBA" id="ARBA00022833"/>
    </source>
</evidence>
<keyword evidence="3" id="KW-0963">Cytoplasm</keyword>
<dbReference type="InterPro" id="IPR036388">
    <property type="entry name" value="WH-like_DNA-bd_sf"/>
</dbReference>
<evidence type="ECO:0000256" key="8">
    <source>
        <dbReference type="ARBA" id="ARBA00023163"/>
    </source>
</evidence>
<dbReference type="CDD" id="cd07153">
    <property type="entry name" value="Fur_like"/>
    <property type="match status" value="1"/>
</dbReference>
<dbReference type="Gene3D" id="1.10.10.10">
    <property type="entry name" value="Winged helix-like DNA-binding domain superfamily/Winged helix DNA-binding domain"/>
    <property type="match status" value="1"/>
</dbReference>
<feature type="binding site" evidence="9">
    <location>
        <position position="139"/>
    </location>
    <ligand>
        <name>Zn(2+)</name>
        <dbReference type="ChEBI" id="CHEBI:29105"/>
    </ligand>
</feature>
<dbReference type="GO" id="GO:0045892">
    <property type="term" value="P:negative regulation of DNA-templated transcription"/>
    <property type="evidence" value="ECO:0007669"/>
    <property type="project" value="TreeGrafter"/>
</dbReference>
<evidence type="ECO:0000256" key="1">
    <source>
        <dbReference type="ARBA" id="ARBA00004496"/>
    </source>
</evidence>
<dbReference type="Pfam" id="PF01475">
    <property type="entry name" value="FUR"/>
    <property type="match status" value="1"/>
</dbReference>